<name>A0A2T8I0M2_9POAL</name>
<dbReference type="Proteomes" id="UP000243499">
    <property type="component" value="Chromosome 9"/>
</dbReference>
<dbReference type="AlphaFoldDB" id="A0A2T8I0M2"/>
<proteinExistence type="predicted"/>
<feature type="region of interest" description="Disordered" evidence="1">
    <location>
        <begin position="1"/>
        <end position="70"/>
    </location>
</feature>
<feature type="compositionally biased region" description="Basic and acidic residues" evidence="1">
    <location>
        <begin position="49"/>
        <end position="60"/>
    </location>
</feature>
<protein>
    <submittedName>
        <fullName evidence="2">Uncharacterized protein</fullName>
    </submittedName>
</protein>
<dbReference type="Gramene" id="PVH31245">
    <property type="protein sequence ID" value="PVH31245"/>
    <property type="gene ID" value="PAHAL_9G094200"/>
</dbReference>
<gene>
    <name evidence="2" type="ORF">PAHAL_9G094200</name>
</gene>
<reference evidence="2" key="1">
    <citation type="submission" date="2018-04" db="EMBL/GenBank/DDBJ databases">
        <title>WGS assembly of Panicum hallii.</title>
        <authorList>
            <person name="Lovell J."/>
            <person name="Jenkins J."/>
            <person name="Lowry D."/>
            <person name="Mamidi S."/>
            <person name="Sreedasyam A."/>
            <person name="Weng X."/>
            <person name="Barry K."/>
            <person name="Bonette J."/>
            <person name="Campitelli B."/>
            <person name="Daum C."/>
            <person name="Gordon S."/>
            <person name="Gould B."/>
            <person name="Lipzen A."/>
            <person name="Macqueen A."/>
            <person name="Palacio-Mejia J."/>
            <person name="Plott C."/>
            <person name="Shakirov E."/>
            <person name="Shu S."/>
            <person name="Yoshinaga Y."/>
            <person name="Zane M."/>
            <person name="Rokhsar D."/>
            <person name="Grimwood J."/>
            <person name="Schmutz J."/>
            <person name="Juenger T."/>
        </authorList>
    </citation>
    <scope>NUCLEOTIDE SEQUENCE [LARGE SCALE GENOMIC DNA]</scope>
    <source>
        <strain evidence="2">FIL2</strain>
    </source>
</reference>
<accession>A0A2T8I0M2</accession>
<evidence type="ECO:0000313" key="2">
    <source>
        <dbReference type="EMBL" id="PVH31245.1"/>
    </source>
</evidence>
<organism evidence="2">
    <name type="scientific">Panicum hallii</name>
    <dbReference type="NCBI Taxonomy" id="206008"/>
    <lineage>
        <taxon>Eukaryota</taxon>
        <taxon>Viridiplantae</taxon>
        <taxon>Streptophyta</taxon>
        <taxon>Embryophyta</taxon>
        <taxon>Tracheophyta</taxon>
        <taxon>Spermatophyta</taxon>
        <taxon>Magnoliopsida</taxon>
        <taxon>Liliopsida</taxon>
        <taxon>Poales</taxon>
        <taxon>Poaceae</taxon>
        <taxon>PACMAD clade</taxon>
        <taxon>Panicoideae</taxon>
        <taxon>Panicodae</taxon>
        <taxon>Paniceae</taxon>
        <taxon>Panicinae</taxon>
        <taxon>Panicum</taxon>
        <taxon>Panicum sect. Panicum</taxon>
    </lineage>
</organism>
<dbReference type="EMBL" id="CM008054">
    <property type="protein sequence ID" value="PVH31245.1"/>
    <property type="molecule type" value="Genomic_DNA"/>
</dbReference>
<sequence>MRFRCPQAPDPKRTRACRPLLLRPSPPPPSETRGVAPSYSVRRRRPRTRREAAAPERDARPPVAPSAGGHCCSVSRRRGSYLSVRCHCCPCVLSP</sequence>
<evidence type="ECO:0000256" key="1">
    <source>
        <dbReference type="SAM" id="MobiDB-lite"/>
    </source>
</evidence>